<reference evidence="2 3" key="1">
    <citation type="journal article" date="2014" name="Genome Announc.">
        <title>Draft Genome Sequence of the Algicidal Bacterium Mangrovimonas yunxiaonensis Strain LY01.</title>
        <authorList>
            <person name="Li Y."/>
            <person name="Zhu H."/>
            <person name="Li C."/>
            <person name="Zhang H."/>
            <person name="Chen Z."/>
            <person name="Zheng W."/>
            <person name="Xu H."/>
            <person name="Zheng T."/>
        </authorList>
    </citation>
    <scope>NUCLEOTIDE SEQUENCE [LARGE SCALE GENOMIC DNA]</scope>
    <source>
        <strain evidence="2 3">LY01</strain>
    </source>
</reference>
<dbReference type="Pfam" id="PF13560">
    <property type="entry name" value="HTH_31"/>
    <property type="match status" value="1"/>
</dbReference>
<dbReference type="SMART" id="SM00530">
    <property type="entry name" value="HTH_XRE"/>
    <property type="match status" value="1"/>
</dbReference>
<name>A0A084TJP1_9FLAO</name>
<feature type="domain" description="HTH cro/C1-type" evidence="1">
    <location>
        <begin position="7"/>
        <end position="61"/>
    </location>
</feature>
<dbReference type="eggNOG" id="COG1396">
    <property type="taxonomic scope" value="Bacteria"/>
</dbReference>
<dbReference type="EMBL" id="JPFK01000007">
    <property type="protein sequence ID" value="KFB00927.1"/>
    <property type="molecule type" value="Genomic_DNA"/>
</dbReference>
<dbReference type="Gene3D" id="1.10.260.40">
    <property type="entry name" value="lambda repressor-like DNA-binding domains"/>
    <property type="match status" value="1"/>
</dbReference>
<dbReference type="Proteomes" id="UP000028521">
    <property type="component" value="Unassembled WGS sequence"/>
</dbReference>
<accession>A0A084TJP1</accession>
<protein>
    <recommendedName>
        <fullName evidence="1">HTH cro/C1-type domain-containing protein</fullName>
    </recommendedName>
</protein>
<evidence type="ECO:0000259" key="1">
    <source>
        <dbReference type="PROSITE" id="PS50943"/>
    </source>
</evidence>
<sequence>MTFGNYIRKLREEKQLLLREVASQMNIDTALLSKIERGTRMARKEQVEDLAKALNKSESDLLKFWMADKIVNMLKDESNSTEILKKVEEEIKNLTNKNQQL</sequence>
<keyword evidence="3" id="KW-1185">Reference proteome</keyword>
<dbReference type="AlphaFoldDB" id="A0A084TJP1"/>
<dbReference type="REBASE" id="98555">
    <property type="entry name" value="C.MyuLY01ORF10805P"/>
</dbReference>
<dbReference type="InterPro" id="IPR001387">
    <property type="entry name" value="Cro/C1-type_HTH"/>
</dbReference>
<dbReference type="CDD" id="cd00093">
    <property type="entry name" value="HTH_XRE"/>
    <property type="match status" value="1"/>
</dbReference>
<comment type="caution">
    <text evidence="2">The sequence shown here is derived from an EMBL/GenBank/DDBJ whole genome shotgun (WGS) entry which is preliminary data.</text>
</comment>
<dbReference type="PROSITE" id="PS50943">
    <property type="entry name" value="HTH_CROC1"/>
    <property type="match status" value="1"/>
</dbReference>
<proteinExistence type="predicted"/>
<dbReference type="RefSeq" id="WP_036122948.1">
    <property type="nucleotide sequence ID" value="NZ_JPFK01000007.1"/>
</dbReference>
<organism evidence="2 3">
    <name type="scientific">Mangrovimonas yunxiaonensis</name>
    <dbReference type="NCBI Taxonomy" id="1197477"/>
    <lineage>
        <taxon>Bacteria</taxon>
        <taxon>Pseudomonadati</taxon>
        <taxon>Bacteroidota</taxon>
        <taxon>Flavobacteriia</taxon>
        <taxon>Flavobacteriales</taxon>
        <taxon>Flavobacteriaceae</taxon>
        <taxon>Mangrovimonas</taxon>
    </lineage>
</organism>
<reference evidence="3" key="2">
    <citation type="submission" date="2014-07" db="EMBL/GenBank/DDBJ databases">
        <title>Genome sequence of Mangrovimonas yunxiaonensis.</title>
        <authorList>
            <person name="Li Y."/>
            <person name="Zheng T."/>
        </authorList>
    </citation>
    <scope>NUCLEOTIDE SEQUENCE [LARGE SCALE GENOMIC DNA]</scope>
    <source>
        <strain evidence="3">LY01</strain>
    </source>
</reference>
<evidence type="ECO:0000313" key="2">
    <source>
        <dbReference type="EMBL" id="KFB00927.1"/>
    </source>
</evidence>
<dbReference type="GO" id="GO:0003677">
    <property type="term" value="F:DNA binding"/>
    <property type="evidence" value="ECO:0007669"/>
    <property type="project" value="InterPro"/>
</dbReference>
<dbReference type="STRING" id="1197477.IA57_10800"/>
<dbReference type="SUPFAM" id="SSF47413">
    <property type="entry name" value="lambda repressor-like DNA-binding domains"/>
    <property type="match status" value="1"/>
</dbReference>
<evidence type="ECO:0000313" key="3">
    <source>
        <dbReference type="Proteomes" id="UP000028521"/>
    </source>
</evidence>
<gene>
    <name evidence="2" type="ORF">IA57_10800</name>
</gene>
<dbReference type="InterPro" id="IPR010982">
    <property type="entry name" value="Lambda_DNA-bd_dom_sf"/>
</dbReference>
<dbReference type="OrthoDB" id="4762426at2"/>